<organism evidence="1 2">
    <name type="scientific">Brachionus plicatilis</name>
    <name type="common">Marine rotifer</name>
    <name type="synonym">Brachionus muelleri</name>
    <dbReference type="NCBI Taxonomy" id="10195"/>
    <lineage>
        <taxon>Eukaryota</taxon>
        <taxon>Metazoa</taxon>
        <taxon>Spiralia</taxon>
        <taxon>Gnathifera</taxon>
        <taxon>Rotifera</taxon>
        <taxon>Eurotatoria</taxon>
        <taxon>Monogononta</taxon>
        <taxon>Pseudotrocha</taxon>
        <taxon>Ploima</taxon>
        <taxon>Brachionidae</taxon>
        <taxon>Brachionus</taxon>
    </lineage>
</organism>
<protein>
    <submittedName>
        <fullName evidence="1">Uncharacterized protein</fullName>
    </submittedName>
</protein>
<gene>
    <name evidence="1" type="ORF">BpHYR1_003879</name>
</gene>
<comment type="caution">
    <text evidence="1">The sequence shown here is derived from an EMBL/GenBank/DDBJ whole genome shotgun (WGS) entry which is preliminary data.</text>
</comment>
<dbReference type="EMBL" id="REGN01007283">
    <property type="protein sequence ID" value="RNA06786.1"/>
    <property type="molecule type" value="Genomic_DNA"/>
</dbReference>
<name>A0A3M7Q5S2_BRAPC</name>
<sequence length="100" mass="12074">MNSSLKYKLEISNTTVYGLGYFKLHDKEIFFKAKIAYLFCYLGNWGEFNLTIKTFKATYLKLNLEFQKNKFFIEKKDFLWSLTWYQILNKASINCSFDRF</sequence>
<reference evidence="1 2" key="1">
    <citation type="journal article" date="2018" name="Sci. Rep.">
        <title>Genomic signatures of local adaptation to the degree of environmental predictability in rotifers.</title>
        <authorList>
            <person name="Franch-Gras L."/>
            <person name="Hahn C."/>
            <person name="Garcia-Roger E.M."/>
            <person name="Carmona M.J."/>
            <person name="Serra M."/>
            <person name="Gomez A."/>
        </authorList>
    </citation>
    <scope>NUCLEOTIDE SEQUENCE [LARGE SCALE GENOMIC DNA]</scope>
    <source>
        <strain evidence="1">HYR1</strain>
    </source>
</reference>
<proteinExistence type="predicted"/>
<evidence type="ECO:0000313" key="2">
    <source>
        <dbReference type="Proteomes" id="UP000276133"/>
    </source>
</evidence>
<accession>A0A3M7Q5S2</accession>
<dbReference type="AlphaFoldDB" id="A0A3M7Q5S2"/>
<dbReference type="Proteomes" id="UP000276133">
    <property type="component" value="Unassembled WGS sequence"/>
</dbReference>
<evidence type="ECO:0000313" key="1">
    <source>
        <dbReference type="EMBL" id="RNA06786.1"/>
    </source>
</evidence>
<keyword evidence="2" id="KW-1185">Reference proteome</keyword>